<dbReference type="InterPro" id="IPR039422">
    <property type="entry name" value="MarR/SlyA-like"/>
</dbReference>
<dbReference type="RefSeq" id="WP_183017758.1">
    <property type="nucleotide sequence ID" value="NZ_CP065668.1"/>
</dbReference>
<sequence>MKSELRQDFLMQQLGHCARLAHATVRPHYARHMLGLDLKPSEFAALSLVAANPGASQRQIAEAVMISQPNMAALMDRLQTRGLLRREADPADKRLSLLYLTAEGDRLHQEAAVRVEILEQKASSMLSPEEKQQLLGLLHKMIDCAAWPIA</sequence>
<dbReference type="InterPro" id="IPR000835">
    <property type="entry name" value="HTH_MarR-typ"/>
</dbReference>
<dbReference type="InterPro" id="IPR036390">
    <property type="entry name" value="WH_DNA-bd_sf"/>
</dbReference>
<reference evidence="2 3" key="1">
    <citation type="submission" date="2020-12" db="EMBL/GenBank/DDBJ databases">
        <title>FDA dAtabase for Regulatory Grade micrObial Sequences (FDA-ARGOS): Supporting development and validation of Infectious Disease Dx tests.</title>
        <authorList>
            <person name="Sproer C."/>
            <person name="Gronow S."/>
            <person name="Severitt S."/>
            <person name="Schroder I."/>
            <person name="Tallon L."/>
            <person name="Sadzewicz L."/>
            <person name="Zhao X."/>
            <person name="Boylan J."/>
            <person name="Ott S."/>
            <person name="Bowen H."/>
            <person name="Vavikolanu K."/>
            <person name="Mehta A."/>
            <person name="Aluvathingal J."/>
            <person name="Nadendla S."/>
            <person name="Lowell S."/>
            <person name="Myers T."/>
            <person name="Yan Y."/>
            <person name="Sichtig H."/>
        </authorList>
    </citation>
    <scope>NUCLEOTIDE SEQUENCE [LARGE SCALE GENOMIC DNA]</scope>
    <source>
        <strain evidence="2 3">FDAARGOS_909</strain>
    </source>
</reference>
<feature type="domain" description="HTH marR-type" evidence="1">
    <location>
        <begin position="7"/>
        <end position="143"/>
    </location>
</feature>
<dbReference type="Proteomes" id="UP000594778">
    <property type="component" value="Chromosome"/>
</dbReference>
<dbReference type="PANTHER" id="PTHR33164:SF57">
    <property type="entry name" value="MARR-FAMILY TRANSCRIPTIONAL REGULATOR"/>
    <property type="match status" value="1"/>
</dbReference>
<evidence type="ECO:0000313" key="2">
    <source>
        <dbReference type="EMBL" id="QPS10626.1"/>
    </source>
</evidence>
<dbReference type="GO" id="GO:0006950">
    <property type="term" value="P:response to stress"/>
    <property type="evidence" value="ECO:0007669"/>
    <property type="project" value="TreeGrafter"/>
</dbReference>
<gene>
    <name evidence="2" type="ORF">I6G66_11815</name>
</gene>
<name>A0A7T2S820_DELAC</name>
<dbReference type="SUPFAM" id="SSF46785">
    <property type="entry name" value="Winged helix' DNA-binding domain"/>
    <property type="match status" value="1"/>
</dbReference>
<protein>
    <submittedName>
        <fullName evidence="2">MarR family transcriptional regulator</fullName>
    </submittedName>
</protein>
<dbReference type="GO" id="GO:0003700">
    <property type="term" value="F:DNA-binding transcription factor activity"/>
    <property type="evidence" value="ECO:0007669"/>
    <property type="project" value="InterPro"/>
</dbReference>
<accession>A0A7T2S820</accession>
<organism evidence="2 3">
    <name type="scientific">Delftia acidovorans</name>
    <name type="common">Pseudomonas acidovorans</name>
    <name type="synonym">Comamonas acidovorans</name>
    <dbReference type="NCBI Taxonomy" id="80866"/>
    <lineage>
        <taxon>Bacteria</taxon>
        <taxon>Pseudomonadati</taxon>
        <taxon>Pseudomonadota</taxon>
        <taxon>Betaproteobacteria</taxon>
        <taxon>Burkholderiales</taxon>
        <taxon>Comamonadaceae</taxon>
        <taxon>Delftia</taxon>
    </lineage>
</organism>
<dbReference type="Pfam" id="PF12802">
    <property type="entry name" value="MarR_2"/>
    <property type="match status" value="1"/>
</dbReference>
<dbReference type="Gene3D" id="1.10.10.10">
    <property type="entry name" value="Winged helix-like DNA-binding domain superfamily/Winged helix DNA-binding domain"/>
    <property type="match status" value="1"/>
</dbReference>
<proteinExistence type="predicted"/>
<evidence type="ECO:0000259" key="1">
    <source>
        <dbReference type="PROSITE" id="PS50995"/>
    </source>
</evidence>
<evidence type="ECO:0000313" key="3">
    <source>
        <dbReference type="Proteomes" id="UP000594778"/>
    </source>
</evidence>
<dbReference type="SMART" id="SM00347">
    <property type="entry name" value="HTH_MARR"/>
    <property type="match status" value="1"/>
</dbReference>
<dbReference type="AlphaFoldDB" id="A0A7T2S820"/>
<dbReference type="InterPro" id="IPR036388">
    <property type="entry name" value="WH-like_DNA-bd_sf"/>
</dbReference>
<dbReference type="PANTHER" id="PTHR33164">
    <property type="entry name" value="TRANSCRIPTIONAL REGULATOR, MARR FAMILY"/>
    <property type="match status" value="1"/>
</dbReference>
<dbReference type="PRINTS" id="PR00598">
    <property type="entry name" value="HTHMARR"/>
</dbReference>
<dbReference type="PROSITE" id="PS50995">
    <property type="entry name" value="HTH_MARR_2"/>
    <property type="match status" value="1"/>
</dbReference>
<dbReference type="EMBL" id="CP065668">
    <property type="protein sequence ID" value="QPS10626.1"/>
    <property type="molecule type" value="Genomic_DNA"/>
</dbReference>